<dbReference type="Gene3D" id="3.10.10.10">
    <property type="entry name" value="HIV Type 1 Reverse Transcriptase, subunit A, domain 1"/>
    <property type="match status" value="1"/>
</dbReference>
<evidence type="ECO:0000259" key="11">
    <source>
        <dbReference type="PROSITE" id="PS50013"/>
    </source>
</evidence>
<dbReference type="CDD" id="cd01647">
    <property type="entry name" value="RT_LTR"/>
    <property type="match status" value="1"/>
</dbReference>
<dbReference type="eggNOG" id="KOG0017">
    <property type="taxonomic scope" value="Eukaryota"/>
</dbReference>
<dbReference type="SUPFAM" id="SSF56672">
    <property type="entry name" value="DNA/RNA polymerases"/>
    <property type="match status" value="1"/>
</dbReference>
<evidence type="ECO:0000313" key="14">
    <source>
        <dbReference type="EMBL" id="CBF81153.1"/>
    </source>
</evidence>
<dbReference type="RefSeq" id="XP_662846.2">
    <property type="nucleotide sequence ID" value="XM_657754.2"/>
</dbReference>
<feature type="domain" description="Reverse transcriptase" evidence="12">
    <location>
        <begin position="532"/>
        <end position="712"/>
    </location>
</feature>
<dbReference type="GO" id="GO:0004519">
    <property type="term" value="F:endonuclease activity"/>
    <property type="evidence" value="ECO:0007669"/>
    <property type="project" value="UniProtKB-KW"/>
</dbReference>
<evidence type="ECO:0000256" key="6">
    <source>
        <dbReference type="ARBA" id="ARBA00022759"/>
    </source>
</evidence>
<dbReference type="GO" id="GO:0005634">
    <property type="term" value="C:nucleus"/>
    <property type="evidence" value="ECO:0007669"/>
    <property type="project" value="UniProtKB-ARBA"/>
</dbReference>
<evidence type="ECO:0000256" key="5">
    <source>
        <dbReference type="ARBA" id="ARBA00022722"/>
    </source>
</evidence>
<dbReference type="InterPro" id="IPR036397">
    <property type="entry name" value="RNaseH_sf"/>
</dbReference>
<evidence type="ECO:0000259" key="13">
    <source>
        <dbReference type="PROSITE" id="PS50994"/>
    </source>
</evidence>
<dbReference type="InterPro" id="IPR041373">
    <property type="entry name" value="RT_RNaseH"/>
</dbReference>
<evidence type="ECO:0000256" key="10">
    <source>
        <dbReference type="SAM" id="MobiDB-lite"/>
    </source>
</evidence>
<dbReference type="GO" id="GO:0015074">
    <property type="term" value="P:DNA integration"/>
    <property type="evidence" value="ECO:0007669"/>
    <property type="project" value="InterPro"/>
</dbReference>
<gene>
    <name evidence="14" type="ORF">ANIA_10649</name>
</gene>
<dbReference type="SUPFAM" id="SSF54160">
    <property type="entry name" value="Chromo domain-like"/>
    <property type="match status" value="1"/>
</dbReference>
<dbReference type="GO" id="GO:0003723">
    <property type="term" value="F:RNA binding"/>
    <property type="evidence" value="ECO:0007669"/>
    <property type="project" value="UniProtKB-KW"/>
</dbReference>
<dbReference type="OrthoDB" id="4505067at2759"/>
<dbReference type="GeneID" id="2871530"/>
<dbReference type="SUPFAM" id="SSF53098">
    <property type="entry name" value="Ribonuclease H-like"/>
    <property type="match status" value="1"/>
</dbReference>
<dbReference type="Gene3D" id="1.10.340.70">
    <property type="match status" value="1"/>
</dbReference>
<feature type="compositionally biased region" description="Low complexity" evidence="10">
    <location>
        <begin position="58"/>
        <end position="71"/>
    </location>
</feature>
<dbReference type="GO" id="GO:0016787">
    <property type="term" value="F:hydrolase activity"/>
    <property type="evidence" value="ECO:0007669"/>
    <property type="project" value="UniProtKB-KW"/>
</dbReference>
<dbReference type="EC" id="2.7.7.49" evidence="2"/>
<dbReference type="VEuPathDB" id="FungiDB:AN10649"/>
<dbReference type="PROSITE" id="PS50013">
    <property type="entry name" value="CHROMO_2"/>
    <property type="match status" value="1"/>
</dbReference>
<dbReference type="Gene3D" id="2.40.70.10">
    <property type="entry name" value="Acid Proteases"/>
    <property type="match status" value="1"/>
</dbReference>
<dbReference type="InterPro" id="IPR000953">
    <property type="entry name" value="Chromo/chromo_shadow_dom"/>
</dbReference>
<keyword evidence="4" id="KW-0548">Nucleotidyltransferase</keyword>
<dbReference type="InterPro" id="IPR016197">
    <property type="entry name" value="Chromo-like_dom_sf"/>
</dbReference>
<dbReference type="KEGG" id="ani:ANIA_10649"/>
<evidence type="ECO:0000256" key="3">
    <source>
        <dbReference type="ARBA" id="ARBA00022679"/>
    </source>
</evidence>
<dbReference type="Pfam" id="PF00078">
    <property type="entry name" value="RVT_1"/>
    <property type="match status" value="1"/>
</dbReference>
<feature type="compositionally biased region" description="Basic and acidic residues" evidence="10">
    <location>
        <begin position="80"/>
        <end position="94"/>
    </location>
</feature>
<dbReference type="Proteomes" id="UP000000560">
    <property type="component" value="Chromosome V"/>
</dbReference>
<dbReference type="InParanoid" id="C8VFC1"/>
<keyword evidence="5" id="KW-0540">Nuclease</keyword>
<keyword evidence="3" id="KW-0808">Transferase</keyword>
<evidence type="ECO:0000256" key="9">
    <source>
        <dbReference type="ARBA" id="ARBA00022918"/>
    </source>
</evidence>
<dbReference type="InterPro" id="IPR012337">
    <property type="entry name" value="RNaseH-like_sf"/>
</dbReference>
<proteinExistence type="predicted"/>
<keyword evidence="7" id="KW-0378">Hydrolase</keyword>
<dbReference type="InterPro" id="IPR000477">
    <property type="entry name" value="RT_dom"/>
</dbReference>
<feature type="domain" description="Chromo" evidence="11">
    <location>
        <begin position="1412"/>
        <end position="1460"/>
    </location>
</feature>
<evidence type="ECO:0000313" key="15">
    <source>
        <dbReference type="Proteomes" id="UP000000560"/>
    </source>
</evidence>
<dbReference type="Pfam" id="PF17921">
    <property type="entry name" value="Integrase_H2C2"/>
    <property type="match status" value="1"/>
</dbReference>
<dbReference type="GO" id="GO:0003964">
    <property type="term" value="F:RNA-directed DNA polymerase activity"/>
    <property type="evidence" value="ECO:0007669"/>
    <property type="project" value="UniProtKB-KW"/>
</dbReference>
<accession>C8VFC1</accession>
<evidence type="ECO:0000256" key="7">
    <source>
        <dbReference type="ARBA" id="ARBA00022801"/>
    </source>
</evidence>
<organism evidence="14 15">
    <name type="scientific">Emericella nidulans (strain FGSC A4 / ATCC 38163 / CBS 112.46 / NRRL 194 / M139)</name>
    <name type="common">Aspergillus nidulans</name>
    <dbReference type="NCBI Taxonomy" id="227321"/>
    <lineage>
        <taxon>Eukaryota</taxon>
        <taxon>Fungi</taxon>
        <taxon>Dikarya</taxon>
        <taxon>Ascomycota</taxon>
        <taxon>Pezizomycotina</taxon>
        <taxon>Eurotiomycetes</taxon>
        <taxon>Eurotiomycetidae</taxon>
        <taxon>Eurotiales</taxon>
        <taxon>Aspergillaceae</taxon>
        <taxon>Aspergillus</taxon>
        <taxon>Aspergillus subgen. Nidulantes</taxon>
    </lineage>
</organism>
<dbReference type="InterPro" id="IPR001584">
    <property type="entry name" value="Integrase_cat-core"/>
</dbReference>
<dbReference type="PROSITE" id="PS50878">
    <property type="entry name" value="RT_POL"/>
    <property type="match status" value="1"/>
</dbReference>
<dbReference type="InterPro" id="IPR050951">
    <property type="entry name" value="Retrovirus_Pol_polyprotein"/>
</dbReference>
<dbReference type="InterPro" id="IPR041588">
    <property type="entry name" value="Integrase_H2C2"/>
</dbReference>
<evidence type="ECO:0000256" key="1">
    <source>
        <dbReference type="ARBA" id="ARBA00011353"/>
    </source>
</evidence>
<dbReference type="FunCoup" id="C8VFC1">
    <property type="interactions" value="22"/>
</dbReference>
<dbReference type="Gene3D" id="3.30.70.270">
    <property type="match status" value="2"/>
</dbReference>
<dbReference type="InterPro" id="IPR043128">
    <property type="entry name" value="Rev_trsase/Diguanyl_cyclase"/>
</dbReference>
<dbReference type="GO" id="GO:0006338">
    <property type="term" value="P:chromatin remodeling"/>
    <property type="evidence" value="ECO:0007669"/>
    <property type="project" value="UniProtKB-ARBA"/>
</dbReference>
<comment type="subunit">
    <text evidence="1">Component of the NuA4 histone acetyltransferase complex.</text>
</comment>
<dbReference type="InterPro" id="IPR043502">
    <property type="entry name" value="DNA/RNA_pol_sf"/>
</dbReference>
<dbReference type="EMBL" id="BN001305">
    <property type="protein sequence ID" value="CBF81153.1"/>
    <property type="molecule type" value="Genomic_DNA"/>
</dbReference>
<feature type="region of interest" description="Disordered" evidence="10">
    <location>
        <begin position="51"/>
        <end position="95"/>
    </location>
</feature>
<dbReference type="Pfam" id="PF17917">
    <property type="entry name" value="RT_RNaseH"/>
    <property type="match status" value="1"/>
</dbReference>
<keyword evidence="9" id="KW-0695">RNA-directed DNA polymerase</keyword>
<dbReference type="SMART" id="SM00298">
    <property type="entry name" value="CHROMO"/>
    <property type="match status" value="1"/>
</dbReference>
<protein>
    <recommendedName>
        <fullName evidence="2">RNA-directed DNA polymerase</fullName>
        <ecNumber evidence="2">2.7.7.49</ecNumber>
    </recommendedName>
</protein>
<name>C8VFC1_EMENI</name>
<dbReference type="FunFam" id="1.10.340.70:FF:000001">
    <property type="entry name" value="Retrovirus-related Pol polyprotein from transposon gypsy-like Protein"/>
    <property type="match status" value="1"/>
</dbReference>
<dbReference type="Gene3D" id="3.30.420.10">
    <property type="entry name" value="Ribonuclease H-like superfamily/Ribonuclease H"/>
    <property type="match status" value="1"/>
</dbReference>
<dbReference type="Pfam" id="PF00385">
    <property type="entry name" value="Chromo"/>
    <property type="match status" value="1"/>
</dbReference>
<dbReference type="CDD" id="cd09274">
    <property type="entry name" value="RNase_HI_RT_Ty3"/>
    <property type="match status" value="1"/>
</dbReference>
<dbReference type="CDD" id="cd00303">
    <property type="entry name" value="retropepsin_like"/>
    <property type="match status" value="1"/>
</dbReference>
<reference evidence="15" key="1">
    <citation type="journal article" date="2005" name="Nature">
        <title>Sequencing of Aspergillus nidulans and comparative analysis with A. fumigatus and A. oryzae.</title>
        <authorList>
            <person name="Galagan J.E."/>
            <person name="Calvo S.E."/>
            <person name="Cuomo C."/>
            <person name="Ma L.J."/>
            <person name="Wortman J.R."/>
            <person name="Batzoglou S."/>
            <person name="Lee S.I."/>
            <person name="Basturkmen M."/>
            <person name="Spevak C.C."/>
            <person name="Clutterbuck J."/>
            <person name="Kapitonov V."/>
            <person name="Jurka J."/>
            <person name="Scazzocchio C."/>
            <person name="Farman M."/>
            <person name="Butler J."/>
            <person name="Purcell S."/>
            <person name="Harris S."/>
            <person name="Braus G.H."/>
            <person name="Draht O."/>
            <person name="Busch S."/>
            <person name="D'Enfert C."/>
            <person name="Bouchier C."/>
            <person name="Goldman G.H."/>
            <person name="Bell-Pedersen D."/>
            <person name="Griffiths-Jones S."/>
            <person name="Doonan J.H."/>
            <person name="Yu J."/>
            <person name="Vienken K."/>
            <person name="Pain A."/>
            <person name="Freitag M."/>
            <person name="Selker E.U."/>
            <person name="Archer D.B."/>
            <person name="Penalva M.A."/>
            <person name="Oakley B.R."/>
            <person name="Momany M."/>
            <person name="Tanaka T."/>
            <person name="Kumagai T."/>
            <person name="Asai K."/>
            <person name="Machida M."/>
            <person name="Nierman W.C."/>
            <person name="Denning D.W."/>
            <person name="Caddick M."/>
            <person name="Hynes M."/>
            <person name="Paoletti M."/>
            <person name="Fischer R."/>
            <person name="Miller B."/>
            <person name="Dyer P."/>
            <person name="Sachs M.S."/>
            <person name="Osmani S.A."/>
            <person name="Birren B.W."/>
        </authorList>
    </citation>
    <scope>NUCLEOTIDE SEQUENCE [LARGE SCALE GENOMIC DNA]</scope>
    <source>
        <strain evidence="15">FGSC A4 / ATCC 38163 / CBS 112.46 / NRRL 194 / M139</strain>
    </source>
</reference>
<keyword evidence="8" id="KW-0694">RNA-binding</keyword>
<dbReference type="FunFam" id="3.30.70.270:FF:000063">
    <property type="entry name" value="Zinc knuckle domaincontaining protein"/>
    <property type="match status" value="1"/>
</dbReference>
<evidence type="ECO:0000259" key="12">
    <source>
        <dbReference type="PROSITE" id="PS50878"/>
    </source>
</evidence>
<dbReference type="InterPro" id="IPR021109">
    <property type="entry name" value="Peptidase_aspartic_dom_sf"/>
</dbReference>
<dbReference type="OMA" id="HYHEYLA"/>
<evidence type="ECO:0000256" key="4">
    <source>
        <dbReference type="ARBA" id="ARBA00022695"/>
    </source>
</evidence>
<dbReference type="PANTHER" id="PTHR37984:SF5">
    <property type="entry name" value="PROTEIN NYNRIN-LIKE"/>
    <property type="match status" value="1"/>
</dbReference>
<evidence type="ECO:0000256" key="2">
    <source>
        <dbReference type="ARBA" id="ARBA00012493"/>
    </source>
</evidence>
<keyword evidence="6" id="KW-0255">Endonuclease</keyword>
<dbReference type="HOGENOM" id="CLU_000384_38_1_1"/>
<feature type="domain" description="Integrase catalytic" evidence="13">
    <location>
        <begin position="1104"/>
        <end position="1262"/>
    </location>
</feature>
<dbReference type="PROSITE" id="PS50994">
    <property type="entry name" value="INTEGRASE"/>
    <property type="match status" value="1"/>
</dbReference>
<dbReference type="InterPro" id="IPR023780">
    <property type="entry name" value="Chromo_domain"/>
</dbReference>
<dbReference type="Gene3D" id="2.40.50.40">
    <property type="match status" value="1"/>
</dbReference>
<dbReference type="FunFam" id="3.30.420.10:FF:000032">
    <property type="entry name" value="Retrovirus-related Pol polyprotein from transposon 297-like Protein"/>
    <property type="match status" value="1"/>
</dbReference>
<keyword evidence="15" id="KW-1185">Reference proteome</keyword>
<reference evidence="15" key="2">
    <citation type="journal article" date="2009" name="Fungal Genet. Biol.">
        <title>The 2008 update of the Aspergillus nidulans genome annotation: a community effort.</title>
        <authorList>
            <person name="Wortman J.R."/>
            <person name="Gilsenan J.M."/>
            <person name="Joardar V."/>
            <person name="Deegan J."/>
            <person name="Clutterbuck J."/>
            <person name="Andersen M.R."/>
            <person name="Archer D."/>
            <person name="Bencina M."/>
            <person name="Braus G."/>
            <person name="Coutinho P."/>
            <person name="von Dohren H."/>
            <person name="Doonan J."/>
            <person name="Driessen A.J."/>
            <person name="Durek P."/>
            <person name="Espeso E."/>
            <person name="Fekete E."/>
            <person name="Flipphi M."/>
            <person name="Estrada C.G."/>
            <person name="Geysens S."/>
            <person name="Goldman G."/>
            <person name="de Groot P.W."/>
            <person name="Hansen K."/>
            <person name="Harris S.D."/>
            <person name="Heinekamp T."/>
            <person name="Helmstaedt K."/>
            <person name="Henrissat B."/>
            <person name="Hofmann G."/>
            <person name="Homan T."/>
            <person name="Horio T."/>
            <person name="Horiuchi H."/>
            <person name="James S."/>
            <person name="Jones M."/>
            <person name="Karaffa L."/>
            <person name="Karanyi Z."/>
            <person name="Kato M."/>
            <person name="Keller N."/>
            <person name="Kelly D.E."/>
            <person name="Kiel J.A."/>
            <person name="Kim J.M."/>
            <person name="van der Klei I.J."/>
            <person name="Klis F.M."/>
            <person name="Kovalchuk A."/>
            <person name="Krasevec N."/>
            <person name="Kubicek C.P."/>
            <person name="Liu B."/>
            <person name="Maccabe A."/>
            <person name="Meyer V."/>
            <person name="Mirabito P."/>
            <person name="Miskei M."/>
            <person name="Mos M."/>
            <person name="Mullins J."/>
            <person name="Nelson D.R."/>
            <person name="Nielsen J."/>
            <person name="Oakley B.R."/>
            <person name="Osmani S.A."/>
            <person name="Pakula T."/>
            <person name="Paszewski A."/>
            <person name="Paulsen I."/>
            <person name="Pilsyk S."/>
            <person name="Pocsi I."/>
            <person name="Punt P.J."/>
            <person name="Ram A.F."/>
            <person name="Ren Q."/>
            <person name="Robellet X."/>
            <person name="Robson G."/>
            <person name="Seiboth B."/>
            <person name="van Solingen P."/>
            <person name="Specht T."/>
            <person name="Sun J."/>
            <person name="Taheri-Talesh N."/>
            <person name="Takeshita N."/>
            <person name="Ussery D."/>
            <person name="vanKuyk P.A."/>
            <person name="Visser H."/>
            <person name="van de Vondervoort P.J."/>
            <person name="de Vries R.P."/>
            <person name="Walton J."/>
            <person name="Xiang X."/>
            <person name="Xiong Y."/>
            <person name="Zeng A.P."/>
            <person name="Brandt B.W."/>
            <person name="Cornell M.J."/>
            <person name="van den Hondel C.A."/>
            <person name="Visser J."/>
            <person name="Oliver S.G."/>
            <person name="Turner G."/>
        </authorList>
    </citation>
    <scope>GENOME REANNOTATION</scope>
    <source>
        <strain evidence="15">FGSC A4 / ATCC 38163 / CBS 112.46 / NRRL 194 / M139</strain>
    </source>
</reference>
<sequence length="1562" mass="179398">MRRPFTMTMEEESVTLLLQQLQELRTEMRTQKQQLQEENNSLRAELQAVRNSQLRNHPPVTTTVTSATPTPYERSYPRPRHPDVEPFTGEDPKDYPPFQMNLRTKFAIDAACYPTEEEQVYYAYSRLRGKASQRVLPWLLARQKSETPVLWAEFSAVLDKAFGDPDRQRKALVRVNTMKQGKRDFEEFLNEFDEELLNAGGINWDDNQKKALLDTAINVELLKAMVGIRQEDSYDNYCNQLREINHNLQRVARLTRKGSRAAVPTHVARTRPAGGSDRTGTPDQMDWEATHAQIAALQKEVAALRCLTYGVISDKFVKIHQIPTIPIHPKPFKGVTGNIEEINKIVRVQLDIGAHTEKGAYFYVIPDNLGYDLILGLPWLEQHDGRLEAKRGRLYLCTTGVRLWSTTKRPLPKLNIAQISAATMGGFIQRKRCRGQDIEIFAVSLADIQKALAPKRHIDPRTKLPRQYWKYLRLFEQDKAEELPPHRGDGIDHKIELVQEESGKDPEVPWGPLYNMTQEELIVLRKTLSELLQKGFIRVSHSPAAAPVLFVRKPGGGLRFCVDYRALNAITKKDRYPLPLIHETLNQIGQARWFTKLDVSAAFHKIRIAKGQEWMTAFRTRYGLFEWLVTPFGLANAPSTFQKYINWTLREYLDEFCSAYIDDVLVYTNGDLRQHRKHVRMVLKKLEEAGLYLDIKKCEFECKETKYLGFIIQAGKGIKMDPEKVKAIKEWETPTTIKGVRGFLGFANFYRRFIPNFSGIVRPLNNLTKKGTPFLWTKECQDSFDLLKEKFITGPVLATFNPSYRTVVETDSSGYNTGGVLSQYNEKGELHPCAYFSKRNSPAECNYEIYDKELLAIVRCLEAWDAELRSCGEFQVITDHKNLEYFFSPRKLTERHVRWSLFLSRFNFKLVYRKGSANQRADALHRRDQDMPDDEDDRVKSRTMQLFTEKHLGKTVVATLRPAEEQPWEPYEKSDMWKEALKQDERYSEAVLCLKDGARRFPPHLQLKVGISECQLDAQDHILFRGRRWVPDSEQLRTSIIQAAHDSILTGHPGREQTYLLVSREYFWPNMSRDIRRFVRNCDICGRTKSWRDQRRGLLKPLPVPDRPWQEVSMDFITDLPESEGCTNIMVITDRLTKGVILEGMSETDSESVAWALVRVLISKHGIPKAITSDRGSQFTSDTWARICTLTGINRRLSTAYHPQTDGSTERMNSTVETYLRMYTCYDQKDWNRLLPLAELAINGRTSTATGVSPFYLSHGYNLSPFTPTEEVEHLAEEPTKSPIQKGEAIVRKVKEALDWAQASMAYSQQNTENQANKHRSPATNYQVGDKVWLSLKNIRTDRPSKKLDWKNAKYEVIGLVGSHAVRLNTPPGIHPVFHVDLLRLASSDPLPSQKNDDSQPPSIMVNGEEEYMVEKILDERRRRYGRGHRLEYLVKWSGYAQPTWEAATALEEVQALDEWLDHLSDSAKACAVLKAVSHLQDFLATTILLSHFFFSDSFLFSQILRRMASSVKMYVMHDHYLTRPKQLLRDDDAPERIACSAASISDNVGVALVKAEGASSV</sequence>
<dbReference type="Pfam" id="PF00665">
    <property type="entry name" value="rve"/>
    <property type="match status" value="1"/>
</dbReference>
<dbReference type="PANTHER" id="PTHR37984">
    <property type="entry name" value="PROTEIN CBG26694"/>
    <property type="match status" value="1"/>
</dbReference>
<evidence type="ECO:0000256" key="8">
    <source>
        <dbReference type="ARBA" id="ARBA00022884"/>
    </source>
</evidence>